<evidence type="ECO:0000256" key="3">
    <source>
        <dbReference type="ARBA" id="ARBA00022553"/>
    </source>
</evidence>
<dbReference type="EC" id="2.7.13.3" evidence="2"/>
<dbReference type="SMART" id="SM00387">
    <property type="entry name" value="HATPase_c"/>
    <property type="match status" value="1"/>
</dbReference>
<feature type="domain" description="Histidine kinase" evidence="8">
    <location>
        <begin position="325"/>
        <end position="543"/>
    </location>
</feature>
<dbReference type="Gene3D" id="3.40.190.10">
    <property type="entry name" value="Periplasmic binding protein-like II"/>
    <property type="match status" value="2"/>
</dbReference>
<dbReference type="PRINTS" id="PR00344">
    <property type="entry name" value="BCTRLSENSOR"/>
</dbReference>
<keyword evidence="4" id="KW-0808">Transferase</keyword>
<comment type="caution">
    <text evidence="9">The sequence shown here is derived from an EMBL/GenBank/DDBJ whole genome shotgun (WGS) entry which is preliminary data.</text>
</comment>
<sequence length="548" mass="62285">MRNPVVIILLIVLFTANRLDGQYKIAFSNNYPPYQFMDESGELVGFNVDILKAINDVYKANLYIIGGEWHAIKQDLDKGEVNAVGGIHYPGSPDSRYIYTRSVINTSHCFFYNSNYHKKFSLEVFRSLHAPKVAMWKNDVLSHYITSINPTVDILYINNYGGLIPALDSEEVTCVFAQRVGGMYQVKKLGKNYIKTLDQRILERNMGFRVDKDVPELAQLLDHGLEILLANGTYQDIYDKWIGVYEQKEKHWYYSGRNIVLAGSIILVLILLLLIINQVLNAKVKSKTKDLLLQLELNSNMMKELERQKVRAEDSEKMKTAFLANMSHEIRTPMNGILGFTELLKTVEYSSEEQMNFIKIIEQSGNRMLGTINNIIDVSKLESGLEEPSYQEVDIRGILIQLRSFFKQETNLKGIALKIIEEGVMASESFVTDEYKLNSILTNLIKNGIKFTKEGFVSVTYSVSSDLAQFWIEDTGIGIAESRQSDIFDQFVQEDTSYSRNFEGSGLGLSISRGYVNLLGGKITLKSEPQKGTVFYFCIPNHKPPFDA</sequence>
<dbReference type="InterPro" id="IPR003594">
    <property type="entry name" value="HATPase_dom"/>
</dbReference>
<dbReference type="Proteomes" id="UP000019402">
    <property type="component" value="Unassembled WGS sequence"/>
</dbReference>
<dbReference type="InterPro" id="IPR005467">
    <property type="entry name" value="His_kinase_dom"/>
</dbReference>
<dbReference type="InterPro" id="IPR036097">
    <property type="entry name" value="HisK_dim/P_sf"/>
</dbReference>
<proteinExistence type="predicted"/>
<dbReference type="SUPFAM" id="SSF55874">
    <property type="entry name" value="ATPase domain of HSP90 chaperone/DNA topoisomerase II/histidine kinase"/>
    <property type="match status" value="1"/>
</dbReference>
<keyword evidence="5 9" id="KW-0418">Kinase</keyword>
<evidence type="ECO:0000313" key="9">
    <source>
        <dbReference type="EMBL" id="GAF04003.1"/>
    </source>
</evidence>
<gene>
    <name evidence="9" type="ORF">JCM21142_72695</name>
</gene>
<dbReference type="AlphaFoldDB" id="W7Y8I7"/>
<dbReference type="CDD" id="cd16922">
    <property type="entry name" value="HATPase_EvgS-ArcB-TorS-like"/>
    <property type="match status" value="1"/>
</dbReference>
<evidence type="ECO:0000256" key="2">
    <source>
        <dbReference type="ARBA" id="ARBA00012438"/>
    </source>
</evidence>
<evidence type="ECO:0000256" key="7">
    <source>
        <dbReference type="SAM" id="Phobius"/>
    </source>
</evidence>
<dbReference type="SUPFAM" id="SSF53850">
    <property type="entry name" value="Periplasmic binding protein-like II"/>
    <property type="match status" value="1"/>
</dbReference>
<dbReference type="GO" id="GO:0000155">
    <property type="term" value="F:phosphorelay sensor kinase activity"/>
    <property type="evidence" value="ECO:0007669"/>
    <property type="project" value="InterPro"/>
</dbReference>
<evidence type="ECO:0000259" key="8">
    <source>
        <dbReference type="PROSITE" id="PS50109"/>
    </source>
</evidence>
<dbReference type="SUPFAM" id="SSF47384">
    <property type="entry name" value="Homodimeric domain of signal transducing histidine kinase"/>
    <property type="match status" value="1"/>
</dbReference>
<keyword evidence="7" id="KW-0472">Membrane</keyword>
<evidence type="ECO:0000313" key="10">
    <source>
        <dbReference type="Proteomes" id="UP000019402"/>
    </source>
</evidence>
<reference evidence="9 10" key="1">
    <citation type="journal article" date="2014" name="Genome Announc.">
        <title>Draft Genome Sequence of Cytophaga fermentans JCM 21142T, a Facultative Anaerobe Isolated from Marine Mud.</title>
        <authorList>
            <person name="Starns D."/>
            <person name="Oshima K."/>
            <person name="Suda W."/>
            <person name="Iino T."/>
            <person name="Yuki M."/>
            <person name="Inoue J."/>
            <person name="Kitamura K."/>
            <person name="Iida T."/>
            <person name="Darby A."/>
            <person name="Hattori M."/>
            <person name="Ohkuma M."/>
        </authorList>
    </citation>
    <scope>NUCLEOTIDE SEQUENCE [LARGE SCALE GENOMIC DNA]</scope>
    <source>
        <strain evidence="9 10">JCM 21142</strain>
    </source>
</reference>
<keyword evidence="7" id="KW-0812">Transmembrane</keyword>
<dbReference type="SMART" id="SM00062">
    <property type="entry name" value="PBPb"/>
    <property type="match status" value="1"/>
</dbReference>
<dbReference type="Gene3D" id="3.30.565.10">
    <property type="entry name" value="Histidine kinase-like ATPase, C-terminal domain"/>
    <property type="match status" value="1"/>
</dbReference>
<evidence type="ECO:0000256" key="6">
    <source>
        <dbReference type="ARBA" id="ARBA00023012"/>
    </source>
</evidence>
<keyword evidence="3" id="KW-0597">Phosphoprotein</keyword>
<dbReference type="InterPro" id="IPR003661">
    <property type="entry name" value="HisK_dim/P_dom"/>
</dbReference>
<dbReference type="InterPro" id="IPR050736">
    <property type="entry name" value="Sensor_HK_Regulatory"/>
</dbReference>
<evidence type="ECO:0000256" key="4">
    <source>
        <dbReference type="ARBA" id="ARBA00022679"/>
    </source>
</evidence>
<dbReference type="PANTHER" id="PTHR43711">
    <property type="entry name" value="TWO-COMPONENT HISTIDINE KINASE"/>
    <property type="match status" value="1"/>
</dbReference>
<dbReference type="PROSITE" id="PS50109">
    <property type="entry name" value="HIS_KIN"/>
    <property type="match status" value="1"/>
</dbReference>
<dbReference type="STRING" id="869213.GCA_000517085_04344"/>
<organism evidence="9 10">
    <name type="scientific">Saccharicrinis fermentans DSM 9555 = JCM 21142</name>
    <dbReference type="NCBI Taxonomy" id="869213"/>
    <lineage>
        <taxon>Bacteria</taxon>
        <taxon>Pseudomonadati</taxon>
        <taxon>Bacteroidota</taxon>
        <taxon>Bacteroidia</taxon>
        <taxon>Marinilabiliales</taxon>
        <taxon>Marinilabiliaceae</taxon>
        <taxon>Saccharicrinis</taxon>
    </lineage>
</organism>
<evidence type="ECO:0000256" key="5">
    <source>
        <dbReference type="ARBA" id="ARBA00022777"/>
    </source>
</evidence>
<dbReference type="Gene3D" id="1.10.287.130">
    <property type="match status" value="1"/>
</dbReference>
<dbReference type="eggNOG" id="COG2205">
    <property type="taxonomic scope" value="Bacteria"/>
</dbReference>
<comment type="catalytic activity">
    <reaction evidence="1">
        <text>ATP + protein L-histidine = ADP + protein N-phospho-L-histidine.</text>
        <dbReference type="EC" id="2.7.13.3"/>
    </reaction>
</comment>
<dbReference type="Pfam" id="PF00512">
    <property type="entry name" value="HisKA"/>
    <property type="match status" value="1"/>
</dbReference>
<keyword evidence="10" id="KW-1185">Reference proteome</keyword>
<dbReference type="InterPro" id="IPR001638">
    <property type="entry name" value="Solute-binding_3/MltF_N"/>
</dbReference>
<dbReference type="SMART" id="SM00388">
    <property type="entry name" value="HisKA"/>
    <property type="match status" value="1"/>
</dbReference>
<keyword evidence="7" id="KW-1133">Transmembrane helix</keyword>
<evidence type="ECO:0000256" key="1">
    <source>
        <dbReference type="ARBA" id="ARBA00000085"/>
    </source>
</evidence>
<protein>
    <recommendedName>
        <fullName evidence="2">histidine kinase</fullName>
        <ecNumber evidence="2">2.7.13.3</ecNumber>
    </recommendedName>
</protein>
<dbReference type="RefSeq" id="WP_052343365.1">
    <property type="nucleotide sequence ID" value="NZ_BAMD01000035.1"/>
</dbReference>
<dbReference type="InterPro" id="IPR004358">
    <property type="entry name" value="Sig_transdc_His_kin-like_C"/>
</dbReference>
<dbReference type="Pfam" id="PF00497">
    <property type="entry name" value="SBP_bac_3"/>
    <property type="match status" value="1"/>
</dbReference>
<keyword evidence="6" id="KW-0902">Two-component regulatory system</keyword>
<feature type="transmembrane region" description="Helical" evidence="7">
    <location>
        <begin position="259"/>
        <end position="280"/>
    </location>
</feature>
<dbReference type="OrthoDB" id="9796457at2"/>
<dbReference type="InterPro" id="IPR036890">
    <property type="entry name" value="HATPase_C_sf"/>
</dbReference>
<accession>W7Y8I7</accession>
<dbReference type="EMBL" id="BAMD01000035">
    <property type="protein sequence ID" value="GAF04003.1"/>
    <property type="molecule type" value="Genomic_DNA"/>
</dbReference>
<name>W7Y8I7_9BACT</name>
<dbReference type="Pfam" id="PF02518">
    <property type="entry name" value="HATPase_c"/>
    <property type="match status" value="1"/>
</dbReference>
<dbReference type="CDD" id="cd00082">
    <property type="entry name" value="HisKA"/>
    <property type="match status" value="1"/>
</dbReference>
<dbReference type="PANTHER" id="PTHR43711:SF1">
    <property type="entry name" value="HISTIDINE KINASE 1"/>
    <property type="match status" value="1"/>
</dbReference>